<feature type="domain" description="Fibronectin type-III" evidence="14">
    <location>
        <begin position="1509"/>
        <end position="1592"/>
    </location>
</feature>
<dbReference type="InterPro" id="IPR050991">
    <property type="entry name" value="ECM_Regulatory_Proteins"/>
</dbReference>
<dbReference type="PROSITE" id="PS51406">
    <property type="entry name" value="FIBRINOGEN_C_2"/>
    <property type="match status" value="1"/>
</dbReference>
<feature type="chain" id="PRO_5035424038" description="Zmp:0000000846" evidence="12">
    <location>
        <begin position="22"/>
        <end position="1905"/>
    </location>
</feature>
<dbReference type="PROSITE" id="PS50026">
    <property type="entry name" value="EGF_3"/>
    <property type="match status" value="1"/>
</dbReference>
<keyword evidence="5 10" id="KW-0245">EGF-like domain</keyword>
<feature type="domain" description="Fibronectin type-III" evidence="14">
    <location>
        <begin position="1239"/>
        <end position="1329"/>
    </location>
</feature>
<evidence type="ECO:0000259" key="14">
    <source>
        <dbReference type="PROSITE" id="PS50853"/>
    </source>
</evidence>
<reference evidence="16" key="1">
    <citation type="submission" date="2020-07" db="EMBL/GenBank/DDBJ databases">
        <title>A long reads based de novo assembly of the rainbow trout Arlee double haploid line genome.</title>
        <authorList>
            <person name="Gao G."/>
            <person name="Palti Y."/>
        </authorList>
    </citation>
    <scope>NUCLEOTIDE SEQUENCE [LARGE SCALE GENOMIC DNA]</scope>
</reference>
<evidence type="ECO:0000259" key="15">
    <source>
        <dbReference type="PROSITE" id="PS51406"/>
    </source>
</evidence>
<evidence type="ECO:0000256" key="1">
    <source>
        <dbReference type="ARBA" id="ARBA00004498"/>
    </source>
</evidence>
<dbReference type="Gene3D" id="2.20.25.10">
    <property type="match status" value="1"/>
</dbReference>
<name>A0A8C7P9E7_ONCMY</name>
<dbReference type="PROSITE" id="PS00022">
    <property type="entry name" value="EGF_1"/>
    <property type="match status" value="5"/>
</dbReference>
<dbReference type="PANTHER" id="PTHR46708">
    <property type="entry name" value="TENASCIN"/>
    <property type="match status" value="1"/>
</dbReference>
<keyword evidence="8 10" id="KW-1015">Disulfide bond</keyword>
<keyword evidence="6 12" id="KW-0732">Signal</keyword>
<keyword evidence="4" id="KW-0272">Extracellular matrix</keyword>
<evidence type="ECO:0000256" key="6">
    <source>
        <dbReference type="ARBA" id="ARBA00022729"/>
    </source>
</evidence>
<evidence type="ECO:0000313" key="16">
    <source>
        <dbReference type="Ensembl" id="ENSOMYP00000018522.2"/>
    </source>
</evidence>
<accession>A0A8C7P9E7</accession>
<dbReference type="GO" id="GO:0005615">
    <property type="term" value="C:extracellular space"/>
    <property type="evidence" value="ECO:0007669"/>
    <property type="project" value="TreeGrafter"/>
</dbReference>
<dbReference type="Ensembl" id="ENSOMYT00000020362.2">
    <property type="protein sequence ID" value="ENSOMYP00000018522.2"/>
    <property type="gene ID" value="ENSOMYG00000008862.2"/>
</dbReference>
<feature type="domain" description="Fibrinogen C-terminal" evidence="15">
    <location>
        <begin position="1679"/>
        <end position="1894"/>
    </location>
</feature>
<dbReference type="CDD" id="cd00087">
    <property type="entry name" value="FReD"/>
    <property type="match status" value="1"/>
</dbReference>
<feature type="domain" description="Fibronectin type-III" evidence="14">
    <location>
        <begin position="1419"/>
        <end position="1508"/>
    </location>
</feature>
<dbReference type="InterPro" id="IPR041161">
    <property type="entry name" value="EGF_Tenascin"/>
</dbReference>
<feature type="signal peptide" evidence="12">
    <location>
        <begin position="1"/>
        <end position="21"/>
    </location>
</feature>
<dbReference type="Gene3D" id="3.90.215.10">
    <property type="entry name" value="Gamma Fibrinogen, chain A, domain 1"/>
    <property type="match status" value="1"/>
</dbReference>
<keyword evidence="9" id="KW-0325">Glycoprotein</keyword>
<evidence type="ECO:0000256" key="5">
    <source>
        <dbReference type="ARBA" id="ARBA00022536"/>
    </source>
</evidence>
<feature type="domain" description="EGF-like" evidence="13">
    <location>
        <begin position="381"/>
        <end position="412"/>
    </location>
</feature>
<dbReference type="InterPro" id="IPR036056">
    <property type="entry name" value="Fibrinogen-like_C"/>
</dbReference>
<sequence length="1905" mass="206585">MSTKSILGCLFLTLLFSLCQSGLVRKILRHKRATLTATGGDNITLPSADQPVVFNHVYNINVPASSLCSVDLDAPGSTSLEPQDAVPPSGLHTTEHTMDGQNQIVFTHRINIPQQACACTEGFPDLKDLLSRLEILEGELSTLRDQCTTGDSGFCSAQPVTGEVGTKPYCNGRGNYSADTCGCICKPGWKGPNCTESECPNDCQDQGRCIDGKCICFEGFGGNDCLLEVCKVDCGENGQCTGGVCICAEGFIGEDCSQTDCLNNCLGRGKCVDEECVCEEPWTGSDCSELICPNDCYDRGHCVNGTCYCEEGFTGEDCGEATCPSDCMSHGFCVNGQCVCSAGYTGEDCSKLTCPSDCNDRGTCFNGMCICDAGYQGEDCSQLACLNNCHNRGQCVNGQCHCDVGYQGEDCSELSCPNNCLNRGRCVNGQCVCDEGFGGEDCSIKTCPSDCYGRGDCVDGHCVCYAGFTGEDCSELSCPNNCLNRGRCVDGQCVCDEGLTGEDCSEKRCPNDCLGQGYCVDGKCVCQDSYVGDDCSGLTCPDNCNNRGLCVNGKCICEEGYVGDNCGELSCLNNCQDKGRCVNGQCLCEEGYIGEDCSEVSPPKGLTVTEVTTETVDLTWNNEMLVTEYLITYVPNGPGGLYQEFTVGGDKTAATVSELEPGIEYLINVYAILSNKKSIPISARVATYLPEPEGLKFKSVRETSVEVLWDQLDIPFDAWELYIRNTKEESGKTLTTLPSSQTLYEQTGLGPGQEYEVSVGVIKNNTRGPQSTKIITTRIDGPRQVEMRDVTDSSGLVTWFHPVAQVDGVTVSYGPSSDPTERTSVDLSTSDKQYSIDSLSPDTEYQVSLVSRRGNSTSDPVTEIFTTDLDAPKDLQPLGQTDNSVTLEWRNSRADVDSYRVKYSPISGGSHGEEVFPRGSGGNTQATITGLKPGTEYGIGVTAMKNERESLPATTNAATNFDGPKDLEVSESTETSMTLVWKRPRAKIPIYRLVYISKDGRREEVEVPGTATSYNLNNLTPGMMYTITLVAERGSKKSTPATLSASTEGSSLETLGDLNVTDVSPTSVRLAWSAPDEAFDSFLVEVNALSGMAQAHVTTVPGSARKTLVEGLSPGTRYEVSLYGKVEGEQSLPLHAFANTGTWKELRPVVANLTVSDVTWDSFNVYWTPEDGEFESFVIEVTNLEGGPESENLTLSADAFNLGISGLSPNTLYRIGLYGLHQGSFQEPVYTEATTEPDLSRLVVSNVTSDRLSLSWRRGEKAFDNFIVEVRESALPSQAMGRTLPGAARATVMTGLKGSTTYDIKLYASSAGQNTQPLFAVVTTEAVPQLGSIAVSESSPDNFTLSWGTVAGYFDGFVIRVGDPEQLFDTLEFTPSGEVRNITVTGLVDATDYDIELYGISHGRRTPSVLAHAVTGLGAPRGIRFSEVTESSAIVHWIMPRARVDNYRIIYVPLQGGSPMTVLADGTETQAMLPNMLPGVTYQVTIFAGKGLEESDPGTENITTALDRPQALSAVNVTDTTALLLWQPAQATVDGYVITYSTDSVMEHVSGNTVEFEMGSLVPATHYTVGVYAMREAQKSGTITTEFTTDVDSPRDLAATNVQTDGATLTWKPPRAAITGYILTFTSPDGTVREVVLSPTATSYSMSELSGSSEYSVRLQAIAGAQRSRHVTNVFTTIGGLYRYPKDCSQALLNGDTISGTYNIYLGGDESQPIQVYCDMTTDGGGWMVILRRQNGNLEFFRNWKNYTGGFGDMNDEFWFGLANLHKMTASGQYELRVDLRDNGKSVYAQYDKFTIAEPRSRYKIYLGKYSGTAGDSMTYHHGRPFSTYDNDNDIAVTNCALSYKGAFWYKNCHRVNLMGKYGDNSHSKGINWFHWKGHEHSIQFVEMKIRPVNFRNVESRRKRS</sequence>
<dbReference type="InterPro" id="IPR013783">
    <property type="entry name" value="Ig-like_fold"/>
</dbReference>
<dbReference type="InterPro" id="IPR036116">
    <property type="entry name" value="FN3_sf"/>
</dbReference>
<dbReference type="SMART" id="SM00060">
    <property type="entry name" value="FN3"/>
    <property type="match status" value="12"/>
</dbReference>
<comment type="subcellular location">
    <subcellularLocation>
        <location evidence="1">Secreted</location>
        <location evidence="1">Extracellular space</location>
        <location evidence="1">Extracellular matrix</location>
    </subcellularLocation>
</comment>
<dbReference type="CDD" id="cd00063">
    <property type="entry name" value="FN3"/>
    <property type="match status" value="12"/>
</dbReference>
<protein>
    <recommendedName>
        <fullName evidence="18">Zmp:0000000846</fullName>
    </recommendedName>
</protein>
<dbReference type="Pfam" id="PF18720">
    <property type="entry name" value="EGF_Tenascin"/>
    <property type="match status" value="2"/>
</dbReference>
<dbReference type="GeneTree" id="ENSGT00940000155188"/>
<comment type="caution">
    <text evidence="10">Lacks conserved residue(s) required for the propagation of feature annotation.</text>
</comment>
<keyword evidence="7" id="KW-0677">Repeat</keyword>
<feature type="domain" description="Fibronectin type-III" evidence="14">
    <location>
        <begin position="1056"/>
        <end position="1145"/>
    </location>
</feature>
<dbReference type="SMART" id="SM00181">
    <property type="entry name" value="EGF"/>
    <property type="match status" value="14"/>
</dbReference>
<feature type="domain" description="Fibronectin type-III" evidence="14">
    <location>
        <begin position="1149"/>
        <end position="1238"/>
    </location>
</feature>
<dbReference type="InterPro" id="IPR000742">
    <property type="entry name" value="EGF"/>
</dbReference>
<dbReference type="Gene3D" id="2.10.25.10">
    <property type="entry name" value="Laminin"/>
    <property type="match status" value="13"/>
</dbReference>
<evidence type="ECO:0008006" key="18">
    <source>
        <dbReference type="Google" id="ProtNLM"/>
    </source>
</evidence>
<dbReference type="PROSITE" id="PS50853">
    <property type="entry name" value="FN3"/>
    <property type="match status" value="10"/>
</dbReference>
<comment type="similarity">
    <text evidence="2">Belongs to the tenascin family.</text>
</comment>
<evidence type="ECO:0000256" key="2">
    <source>
        <dbReference type="ARBA" id="ARBA00008673"/>
    </source>
</evidence>
<evidence type="ECO:0000313" key="17">
    <source>
        <dbReference type="Proteomes" id="UP000694395"/>
    </source>
</evidence>
<dbReference type="PROSITE" id="PS01186">
    <property type="entry name" value="EGF_2"/>
    <property type="match status" value="5"/>
</dbReference>
<keyword evidence="3" id="KW-0964">Secreted</keyword>
<dbReference type="FunFam" id="2.10.25.10:FF:000001">
    <property type="entry name" value="Tenascin C"/>
    <property type="match status" value="12"/>
</dbReference>
<dbReference type="PANTHER" id="PTHR46708:SF1">
    <property type="entry name" value="TENASCIN"/>
    <property type="match status" value="1"/>
</dbReference>
<dbReference type="Pfam" id="PF23106">
    <property type="entry name" value="EGF_Teneurin"/>
    <property type="match status" value="5"/>
</dbReference>
<feature type="domain" description="Fibronectin type-III" evidence="14">
    <location>
        <begin position="963"/>
        <end position="1054"/>
    </location>
</feature>
<feature type="disulfide bond" evidence="10">
    <location>
        <begin position="402"/>
        <end position="411"/>
    </location>
</feature>
<evidence type="ECO:0000256" key="7">
    <source>
        <dbReference type="ARBA" id="ARBA00022737"/>
    </source>
</evidence>
<evidence type="ECO:0000256" key="11">
    <source>
        <dbReference type="SAM" id="MobiDB-lite"/>
    </source>
</evidence>
<feature type="domain" description="Fibronectin type-III" evidence="14">
    <location>
        <begin position="871"/>
        <end position="958"/>
    </location>
</feature>
<dbReference type="SMART" id="SM00186">
    <property type="entry name" value="FBG"/>
    <property type="match status" value="1"/>
</dbReference>
<dbReference type="InterPro" id="IPR002181">
    <property type="entry name" value="Fibrinogen_a/b/g_C_dom"/>
</dbReference>
<feature type="domain" description="Fibronectin type-III" evidence="14">
    <location>
        <begin position="1593"/>
        <end position="1681"/>
    </location>
</feature>
<reference evidence="16" key="2">
    <citation type="submission" date="2025-08" db="UniProtKB">
        <authorList>
            <consortium name="Ensembl"/>
        </authorList>
    </citation>
    <scope>IDENTIFICATION</scope>
</reference>
<dbReference type="Pfam" id="PF00041">
    <property type="entry name" value="fn3"/>
    <property type="match status" value="11"/>
</dbReference>
<dbReference type="SUPFAM" id="SSF56496">
    <property type="entry name" value="Fibrinogen C-terminal domain-like"/>
    <property type="match status" value="1"/>
</dbReference>
<dbReference type="GO" id="GO:0031175">
    <property type="term" value="P:neuron projection development"/>
    <property type="evidence" value="ECO:0007669"/>
    <property type="project" value="TreeGrafter"/>
</dbReference>
<feature type="region of interest" description="Disordered" evidence="11">
    <location>
        <begin position="811"/>
        <end position="831"/>
    </location>
</feature>
<keyword evidence="17" id="KW-1185">Reference proteome</keyword>
<evidence type="ECO:0000256" key="3">
    <source>
        <dbReference type="ARBA" id="ARBA00022525"/>
    </source>
</evidence>
<evidence type="ECO:0000259" key="13">
    <source>
        <dbReference type="PROSITE" id="PS50026"/>
    </source>
</evidence>
<dbReference type="GO" id="GO:0030155">
    <property type="term" value="P:regulation of cell adhesion"/>
    <property type="evidence" value="ECO:0007669"/>
    <property type="project" value="TreeGrafter"/>
</dbReference>
<dbReference type="Gene3D" id="2.60.40.10">
    <property type="entry name" value="Immunoglobulins"/>
    <property type="match status" value="12"/>
</dbReference>
<dbReference type="InterPro" id="IPR003961">
    <property type="entry name" value="FN3_dom"/>
</dbReference>
<evidence type="ECO:0000256" key="12">
    <source>
        <dbReference type="SAM" id="SignalP"/>
    </source>
</evidence>
<dbReference type="InterPro" id="IPR014716">
    <property type="entry name" value="Fibrinogen_a/b/g_C_1"/>
</dbReference>
<dbReference type="NCBIfam" id="NF040941">
    <property type="entry name" value="GGGWT_bact"/>
    <property type="match status" value="1"/>
</dbReference>
<evidence type="ECO:0000256" key="4">
    <source>
        <dbReference type="ARBA" id="ARBA00022530"/>
    </source>
</evidence>
<dbReference type="Pfam" id="PF25024">
    <property type="entry name" value="EGF_TEN"/>
    <property type="match status" value="1"/>
</dbReference>
<feature type="disulfide bond" evidence="10">
    <location>
        <begin position="385"/>
        <end position="395"/>
    </location>
</feature>
<organism evidence="16 17">
    <name type="scientific">Oncorhynchus mykiss</name>
    <name type="common">Rainbow trout</name>
    <name type="synonym">Salmo gairdneri</name>
    <dbReference type="NCBI Taxonomy" id="8022"/>
    <lineage>
        <taxon>Eukaryota</taxon>
        <taxon>Metazoa</taxon>
        <taxon>Chordata</taxon>
        <taxon>Craniata</taxon>
        <taxon>Vertebrata</taxon>
        <taxon>Euteleostomi</taxon>
        <taxon>Actinopterygii</taxon>
        <taxon>Neopterygii</taxon>
        <taxon>Teleostei</taxon>
        <taxon>Protacanthopterygii</taxon>
        <taxon>Salmoniformes</taxon>
        <taxon>Salmonidae</taxon>
        <taxon>Salmoninae</taxon>
        <taxon>Oncorhynchus</taxon>
    </lineage>
</organism>
<gene>
    <name evidence="16" type="primary">tnca</name>
</gene>
<evidence type="ECO:0000256" key="8">
    <source>
        <dbReference type="ARBA" id="ARBA00023157"/>
    </source>
</evidence>
<dbReference type="FunFam" id="3.90.215.10:FF:000001">
    <property type="entry name" value="Tenascin isoform 1"/>
    <property type="match status" value="1"/>
</dbReference>
<dbReference type="SUPFAM" id="SSF49265">
    <property type="entry name" value="Fibronectin type III"/>
    <property type="match status" value="9"/>
</dbReference>
<dbReference type="Proteomes" id="UP000694395">
    <property type="component" value="Chromosome 5"/>
</dbReference>
<feature type="domain" description="Fibronectin type-III" evidence="14">
    <location>
        <begin position="602"/>
        <end position="692"/>
    </location>
</feature>
<evidence type="ECO:0000256" key="10">
    <source>
        <dbReference type="PROSITE-ProRule" id="PRU00076"/>
    </source>
</evidence>
<dbReference type="CDD" id="cd00054">
    <property type="entry name" value="EGF_CA"/>
    <property type="match status" value="2"/>
</dbReference>
<proteinExistence type="inferred from homology"/>
<evidence type="ECO:0000256" key="9">
    <source>
        <dbReference type="ARBA" id="ARBA00023180"/>
    </source>
</evidence>
<reference evidence="16" key="3">
    <citation type="submission" date="2025-09" db="UniProtKB">
        <authorList>
            <consortium name="Ensembl"/>
        </authorList>
    </citation>
    <scope>IDENTIFICATION</scope>
</reference>
<dbReference type="Pfam" id="PF00147">
    <property type="entry name" value="Fibrinogen_C"/>
    <property type="match status" value="1"/>
</dbReference>
<feature type="domain" description="Fibronectin type-III" evidence="14">
    <location>
        <begin position="781"/>
        <end position="870"/>
    </location>
</feature>
<dbReference type="FunFam" id="2.60.40.10:FF:000099">
    <property type="entry name" value="Fibronectin 1"/>
    <property type="match status" value="2"/>
</dbReference>